<dbReference type="AlphaFoldDB" id="A0A8R2NSL1"/>
<dbReference type="Proteomes" id="UP000007819">
    <property type="component" value="Chromosome A3"/>
</dbReference>
<feature type="domain" description="BRCT" evidence="5">
    <location>
        <begin position="479"/>
        <end position="595"/>
    </location>
</feature>
<feature type="repeat" description="ANK" evidence="3">
    <location>
        <begin position="369"/>
        <end position="401"/>
    </location>
</feature>
<accession>A0A8R2NSL1</accession>
<dbReference type="GeneID" id="100166770"/>
<dbReference type="GO" id="GO:0085020">
    <property type="term" value="P:protein K6-linked ubiquitination"/>
    <property type="evidence" value="ECO:0007669"/>
    <property type="project" value="TreeGrafter"/>
</dbReference>
<evidence type="ECO:0000259" key="5">
    <source>
        <dbReference type="PROSITE" id="PS50172"/>
    </source>
</evidence>
<dbReference type="PROSITE" id="PS50172">
    <property type="entry name" value="BRCT"/>
    <property type="match status" value="1"/>
</dbReference>
<dbReference type="InterPro" id="IPR002110">
    <property type="entry name" value="Ankyrin_rpt"/>
</dbReference>
<dbReference type="SMART" id="SM00248">
    <property type="entry name" value="ANK"/>
    <property type="match status" value="3"/>
</dbReference>
<evidence type="ECO:0000256" key="1">
    <source>
        <dbReference type="ARBA" id="ARBA00022737"/>
    </source>
</evidence>
<dbReference type="Gene3D" id="1.25.40.20">
    <property type="entry name" value="Ankyrin repeat-containing domain"/>
    <property type="match status" value="1"/>
</dbReference>
<dbReference type="GO" id="GO:0070531">
    <property type="term" value="C:BRCA1-A complex"/>
    <property type="evidence" value="ECO:0007669"/>
    <property type="project" value="TreeGrafter"/>
</dbReference>
<feature type="compositionally biased region" description="Basic and acidic residues" evidence="4">
    <location>
        <begin position="241"/>
        <end position="259"/>
    </location>
</feature>
<dbReference type="EnsemblMetazoa" id="XM_029491317.1">
    <property type="protein sequence ID" value="XP_029347177.1"/>
    <property type="gene ID" value="LOC100166770"/>
</dbReference>
<dbReference type="RefSeq" id="XP_029347177.1">
    <property type="nucleotide sequence ID" value="XM_029491317.1"/>
</dbReference>
<proteinExistence type="predicted"/>
<dbReference type="PROSITE" id="PS50297">
    <property type="entry name" value="ANK_REP_REGION"/>
    <property type="match status" value="3"/>
</dbReference>
<feature type="repeat" description="ANK" evidence="3">
    <location>
        <begin position="435"/>
        <end position="467"/>
    </location>
</feature>
<feature type="region of interest" description="Disordered" evidence="4">
    <location>
        <begin position="229"/>
        <end position="259"/>
    </location>
</feature>
<feature type="region of interest" description="Disordered" evidence="4">
    <location>
        <begin position="1"/>
        <end position="22"/>
    </location>
</feature>
<dbReference type="InterPro" id="IPR036770">
    <property type="entry name" value="Ankyrin_rpt-contain_sf"/>
</dbReference>
<evidence type="ECO:0000313" key="6">
    <source>
        <dbReference type="EnsemblMetazoa" id="XP_029347177.1"/>
    </source>
</evidence>
<feature type="compositionally biased region" description="Polar residues" evidence="4">
    <location>
        <begin position="176"/>
        <end position="192"/>
    </location>
</feature>
<keyword evidence="2 3" id="KW-0040">ANK repeat</keyword>
<dbReference type="SUPFAM" id="SSF48403">
    <property type="entry name" value="Ankyrin repeat"/>
    <property type="match status" value="1"/>
</dbReference>
<evidence type="ECO:0000256" key="4">
    <source>
        <dbReference type="SAM" id="MobiDB-lite"/>
    </source>
</evidence>
<dbReference type="PANTHER" id="PTHR24171:SF8">
    <property type="entry name" value="BRCA1-ASSOCIATED RING DOMAIN PROTEIN 1"/>
    <property type="match status" value="1"/>
</dbReference>
<dbReference type="PROSITE" id="PS50088">
    <property type="entry name" value="ANK_REPEAT"/>
    <property type="match status" value="3"/>
</dbReference>
<keyword evidence="7" id="KW-1185">Reference proteome</keyword>
<evidence type="ECO:0000313" key="7">
    <source>
        <dbReference type="Proteomes" id="UP000007819"/>
    </source>
</evidence>
<feature type="repeat" description="ANK" evidence="3">
    <location>
        <begin position="402"/>
        <end position="434"/>
    </location>
</feature>
<dbReference type="InterPro" id="IPR036420">
    <property type="entry name" value="BRCT_dom_sf"/>
</dbReference>
<dbReference type="Gene3D" id="3.40.50.10190">
    <property type="entry name" value="BRCT domain"/>
    <property type="match status" value="2"/>
</dbReference>
<dbReference type="InterPro" id="IPR001357">
    <property type="entry name" value="BRCT_dom"/>
</dbReference>
<reference evidence="7" key="1">
    <citation type="submission" date="2010-06" db="EMBL/GenBank/DDBJ databases">
        <authorList>
            <person name="Jiang H."/>
            <person name="Abraham K."/>
            <person name="Ali S."/>
            <person name="Alsbrooks S.L."/>
            <person name="Anim B.N."/>
            <person name="Anosike U.S."/>
            <person name="Attaway T."/>
            <person name="Bandaranaike D.P."/>
            <person name="Battles P.K."/>
            <person name="Bell S.N."/>
            <person name="Bell A.V."/>
            <person name="Beltran B."/>
            <person name="Bickham C."/>
            <person name="Bustamante Y."/>
            <person name="Caleb T."/>
            <person name="Canada A."/>
            <person name="Cardenas V."/>
            <person name="Carter K."/>
            <person name="Chacko J."/>
            <person name="Chandrabose M.N."/>
            <person name="Chavez D."/>
            <person name="Chavez A."/>
            <person name="Chen L."/>
            <person name="Chu H.-S."/>
            <person name="Claassen K.J."/>
            <person name="Cockrell R."/>
            <person name="Collins M."/>
            <person name="Cooper J.A."/>
            <person name="Cree A."/>
            <person name="Curry S.M."/>
            <person name="Da Y."/>
            <person name="Dao M.D."/>
            <person name="Das B."/>
            <person name="Davila M.-L."/>
            <person name="Davy-Carroll L."/>
            <person name="Denson S."/>
            <person name="Dinh H."/>
            <person name="Ebong V.E."/>
            <person name="Edwards J.R."/>
            <person name="Egan A."/>
            <person name="El-Daye J."/>
            <person name="Escobedo L."/>
            <person name="Fernandez S."/>
            <person name="Fernando P.R."/>
            <person name="Flagg N."/>
            <person name="Forbes L.D."/>
            <person name="Fowler R.G."/>
            <person name="Fu Q."/>
            <person name="Gabisi R.A."/>
            <person name="Ganer J."/>
            <person name="Garbino Pronczuk A."/>
            <person name="Garcia R.M."/>
            <person name="Garner T."/>
            <person name="Garrett T.E."/>
            <person name="Gonzalez D.A."/>
            <person name="Hamid H."/>
            <person name="Hawkins E.S."/>
            <person name="Hirani K."/>
            <person name="Hogues M.E."/>
            <person name="Hollins B."/>
            <person name="Hsiao C.-H."/>
            <person name="Jabil R."/>
            <person name="James M.L."/>
            <person name="Jhangiani S.N."/>
            <person name="Johnson B."/>
            <person name="Johnson Q."/>
            <person name="Joshi V."/>
            <person name="Kalu J.B."/>
            <person name="Kam C."/>
            <person name="Kashfia A."/>
            <person name="Keebler J."/>
            <person name="Kisamo H."/>
            <person name="Kovar C.L."/>
            <person name="Lago L.A."/>
            <person name="Lai C.-Y."/>
            <person name="Laidlaw J."/>
            <person name="Lara F."/>
            <person name="Le T.-K."/>
            <person name="Lee S.L."/>
            <person name="Legall F.H."/>
            <person name="Lemon S.J."/>
            <person name="Lewis L.R."/>
            <person name="Li B."/>
            <person name="Liu Y."/>
            <person name="Liu Y.-S."/>
            <person name="Lopez J."/>
            <person name="Lozado R.J."/>
            <person name="Lu J."/>
            <person name="Madu R.C."/>
            <person name="Maheshwari M."/>
            <person name="Maheshwari R."/>
            <person name="Malloy K."/>
            <person name="Martinez E."/>
            <person name="Mathew T."/>
            <person name="Mercado I.C."/>
            <person name="Mercado C."/>
            <person name="Meyer B."/>
            <person name="Montgomery K."/>
            <person name="Morgan M.B."/>
            <person name="Munidasa M."/>
            <person name="Nazareth L.V."/>
            <person name="Nelson J."/>
            <person name="Ng B.M."/>
            <person name="Nguyen N.B."/>
            <person name="Nguyen P.Q."/>
            <person name="Nguyen T."/>
            <person name="Obregon M."/>
            <person name="Okwuonu G.O."/>
            <person name="Onwere C.G."/>
            <person name="Orozco G."/>
            <person name="Parra A."/>
            <person name="Patel S."/>
            <person name="Patil S."/>
            <person name="Perez A."/>
            <person name="Perez Y."/>
            <person name="Pham C."/>
            <person name="Primus E.L."/>
            <person name="Pu L.-L."/>
            <person name="Puazo M."/>
            <person name="Qin X."/>
            <person name="Quiroz J.B."/>
            <person name="Reese J."/>
            <person name="Richards S."/>
            <person name="Rives C.M."/>
            <person name="Robberts R."/>
            <person name="Ruiz S.J."/>
            <person name="Ruiz M.J."/>
            <person name="Santibanez J."/>
            <person name="Schneider B.W."/>
            <person name="Sisson I."/>
            <person name="Smith M."/>
            <person name="Sodergren E."/>
            <person name="Song X.-Z."/>
            <person name="Song B.B."/>
            <person name="Summersgill H."/>
            <person name="Thelus R."/>
            <person name="Thornton R.D."/>
            <person name="Trejos Z.Y."/>
            <person name="Usmani K."/>
            <person name="Vattathil S."/>
            <person name="Villasana D."/>
            <person name="Walker D.L."/>
            <person name="Wang S."/>
            <person name="Wang K."/>
            <person name="White C.S."/>
            <person name="Williams A.C."/>
            <person name="Williamson J."/>
            <person name="Wilson K."/>
            <person name="Woghiren I.O."/>
            <person name="Woodworth J.R."/>
            <person name="Worley K.C."/>
            <person name="Wright R.A."/>
            <person name="Wu W."/>
            <person name="Young L."/>
            <person name="Zhang L."/>
            <person name="Zhang J."/>
            <person name="Zhu Y."/>
            <person name="Muzny D.M."/>
            <person name="Weinstock G."/>
            <person name="Gibbs R.A."/>
        </authorList>
    </citation>
    <scope>NUCLEOTIDE SEQUENCE [LARGE SCALE GENOMIC DNA]</scope>
    <source>
        <strain evidence="7">LSR1</strain>
    </source>
</reference>
<dbReference type="OrthoDB" id="5394847at2759"/>
<feature type="compositionally biased region" description="Basic and acidic residues" evidence="4">
    <location>
        <begin position="13"/>
        <end position="22"/>
    </location>
</feature>
<dbReference type="PANTHER" id="PTHR24171">
    <property type="entry name" value="ANKYRIN REPEAT DOMAIN-CONTAINING PROTEIN 39-RELATED"/>
    <property type="match status" value="1"/>
</dbReference>
<dbReference type="Pfam" id="PF12796">
    <property type="entry name" value="Ank_2"/>
    <property type="match status" value="1"/>
</dbReference>
<dbReference type="GO" id="GO:0031436">
    <property type="term" value="C:BRCA1-BARD1 complex"/>
    <property type="evidence" value="ECO:0007669"/>
    <property type="project" value="TreeGrafter"/>
</dbReference>
<protein>
    <recommendedName>
        <fullName evidence="5">BRCT domain-containing protein</fullName>
    </recommendedName>
</protein>
<evidence type="ECO:0000256" key="2">
    <source>
        <dbReference type="ARBA" id="ARBA00023043"/>
    </source>
</evidence>
<feature type="compositionally biased region" description="Polar residues" evidence="4">
    <location>
        <begin position="285"/>
        <end position="297"/>
    </location>
</feature>
<dbReference type="KEGG" id="api:100166770"/>
<keyword evidence="1" id="KW-0677">Repeat</keyword>
<dbReference type="SUPFAM" id="SSF52113">
    <property type="entry name" value="BRCT domain"/>
    <property type="match status" value="1"/>
</dbReference>
<name>A0A8R2NSL1_ACYPI</name>
<evidence type="ECO:0000256" key="3">
    <source>
        <dbReference type="PROSITE-ProRule" id="PRU00023"/>
    </source>
</evidence>
<feature type="region of interest" description="Disordered" evidence="4">
    <location>
        <begin position="171"/>
        <end position="192"/>
    </location>
</feature>
<feature type="compositionally biased region" description="Polar residues" evidence="4">
    <location>
        <begin position="229"/>
        <end position="238"/>
    </location>
</feature>
<feature type="region of interest" description="Disordered" evidence="4">
    <location>
        <begin position="285"/>
        <end position="350"/>
    </location>
</feature>
<sequence>MEFSLSEKPGPAADEHTTERSAKLITTESNVSECMTRIKTSRESEIYLYNSEYLKNNYDKYIRDDFLYAFGAFYCDKVMKIPHLDRILKTECYHRETEIKYRHYEFATYMENIITWLDLKLKYYNEESSKSNKKIHEQFNTSSQELNDKLRSVANSQNDIITSQDITTSKTEDFPVNNTQNKIKTSPDVTSPKQVTQIITSPDITFPKHDTLENSTNDHKKGIDKVNNVQNKKSTSPDVTFPKHDTLGNSTNDHKKEIDEDKLYPAQASSSVIGEKISNMCLETSSKSIRSTRSNKQAHNKLDKASTKLLKRSNSVTDSEHKSKKKKIEKPSPSVAERKTNTNNNKNSVKALNESIKQVSKNLYSRNSKGETKLHSACAKGKLDLVVSLLEDGFNPNVKDNAGWTPMHEAVKCGNLDIVKELIKFGAYLNVPGFEYESPLYTAIKYGKFEISKTILNYGADANFINMYGDNAKCLNKEKVSELLENLVLCQSTQICHTNYKSDETIIALNNVSLKNETVNTFCKQFNVKLVQNIWKEKQFAQVTHIIVPKTKNNTCDVNLECLTGIANGLFIINENWISDSLDKNKLMKSEDYEVSGTTLLTDCNGPKISRISKQKLYPKLFDGINIHVCGSNGWNQFTLENLKKLVVEFGAKLLIRMPNPEDCPTNIIPYHCRNNDEMFHVSNIILYTMDSNRLIKYNMKHLKAFHISWFMEAAQKYNII</sequence>
<dbReference type="GO" id="GO:0004842">
    <property type="term" value="F:ubiquitin-protein transferase activity"/>
    <property type="evidence" value="ECO:0007669"/>
    <property type="project" value="TreeGrafter"/>
</dbReference>
<organism evidence="6 7">
    <name type="scientific">Acyrthosiphon pisum</name>
    <name type="common">Pea aphid</name>
    <dbReference type="NCBI Taxonomy" id="7029"/>
    <lineage>
        <taxon>Eukaryota</taxon>
        <taxon>Metazoa</taxon>
        <taxon>Ecdysozoa</taxon>
        <taxon>Arthropoda</taxon>
        <taxon>Hexapoda</taxon>
        <taxon>Insecta</taxon>
        <taxon>Pterygota</taxon>
        <taxon>Neoptera</taxon>
        <taxon>Paraneoptera</taxon>
        <taxon>Hemiptera</taxon>
        <taxon>Sternorrhyncha</taxon>
        <taxon>Aphidomorpha</taxon>
        <taxon>Aphidoidea</taxon>
        <taxon>Aphididae</taxon>
        <taxon>Macrosiphini</taxon>
        <taxon>Acyrthosiphon</taxon>
    </lineage>
</organism>
<reference evidence="6" key="2">
    <citation type="submission" date="2022-06" db="UniProtKB">
        <authorList>
            <consortium name="EnsemblMetazoa"/>
        </authorList>
    </citation>
    <scope>IDENTIFICATION</scope>
</reference>